<evidence type="ECO:0000313" key="3">
    <source>
        <dbReference type="Proteomes" id="UP000770717"/>
    </source>
</evidence>
<dbReference type="GO" id="GO:0048255">
    <property type="term" value="P:mRNA stabilization"/>
    <property type="evidence" value="ECO:0007669"/>
    <property type="project" value="TreeGrafter"/>
</dbReference>
<protein>
    <submittedName>
        <fullName evidence="2">Uncharacterized protein</fullName>
    </submittedName>
</protein>
<organism evidence="2 3">
    <name type="scientific">Eleutherodactylus coqui</name>
    <name type="common">Puerto Rican coqui</name>
    <dbReference type="NCBI Taxonomy" id="57060"/>
    <lineage>
        <taxon>Eukaryota</taxon>
        <taxon>Metazoa</taxon>
        <taxon>Chordata</taxon>
        <taxon>Craniata</taxon>
        <taxon>Vertebrata</taxon>
        <taxon>Euteleostomi</taxon>
        <taxon>Amphibia</taxon>
        <taxon>Batrachia</taxon>
        <taxon>Anura</taxon>
        <taxon>Neobatrachia</taxon>
        <taxon>Hyloidea</taxon>
        <taxon>Eleutherodactylidae</taxon>
        <taxon>Eleutherodactylinae</taxon>
        <taxon>Eleutherodactylus</taxon>
        <taxon>Eleutherodactylus</taxon>
    </lineage>
</organism>
<reference evidence="2" key="1">
    <citation type="thesis" date="2020" institute="ProQuest LLC" country="789 East Eisenhower Parkway, Ann Arbor, MI, USA">
        <title>Comparative Genomics and Chromosome Evolution.</title>
        <authorList>
            <person name="Mudd A.B."/>
        </authorList>
    </citation>
    <scope>NUCLEOTIDE SEQUENCE</scope>
    <source>
        <strain evidence="2">HN-11 Male</strain>
        <tissue evidence="2">Kidney and liver</tissue>
    </source>
</reference>
<evidence type="ECO:0000256" key="1">
    <source>
        <dbReference type="SAM" id="MobiDB-lite"/>
    </source>
</evidence>
<comment type="caution">
    <text evidence="2">The sequence shown here is derived from an EMBL/GenBank/DDBJ whole genome shotgun (WGS) entry which is preliminary data.</text>
</comment>
<keyword evidence="3" id="KW-1185">Reference proteome</keyword>
<name>A0A8J6E8Z4_ELECQ</name>
<accession>A0A8J6E8Z4</accession>
<proteinExistence type="predicted"/>
<gene>
    <name evidence="2" type="ORF">GDO78_019972</name>
</gene>
<evidence type="ECO:0000313" key="2">
    <source>
        <dbReference type="EMBL" id="KAG9464412.1"/>
    </source>
</evidence>
<dbReference type="GO" id="GO:0007141">
    <property type="term" value="P:male meiosis I"/>
    <property type="evidence" value="ECO:0007669"/>
    <property type="project" value="TreeGrafter"/>
</dbReference>
<dbReference type="GO" id="GO:0005634">
    <property type="term" value="C:nucleus"/>
    <property type="evidence" value="ECO:0007669"/>
    <property type="project" value="TreeGrafter"/>
</dbReference>
<dbReference type="AlphaFoldDB" id="A0A8J6E8Z4"/>
<dbReference type="GO" id="GO:0007144">
    <property type="term" value="P:female meiosis I"/>
    <property type="evidence" value="ECO:0007669"/>
    <property type="project" value="TreeGrafter"/>
</dbReference>
<dbReference type="Proteomes" id="UP000770717">
    <property type="component" value="Unassembled WGS sequence"/>
</dbReference>
<dbReference type="InterPro" id="IPR027963">
    <property type="entry name" value="MEIOC"/>
</dbReference>
<dbReference type="PANTHER" id="PTHR33861:SF4">
    <property type="entry name" value="MEIOSIS-SPECIFIC COILED-COIL DOMAIN-CONTAINING PROTEIN MEIOC"/>
    <property type="match status" value="1"/>
</dbReference>
<dbReference type="OrthoDB" id="5978002at2759"/>
<feature type="compositionally biased region" description="Polar residues" evidence="1">
    <location>
        <begin position="453"/>
        <end position="470"/>
    </location>
</feature>
<dbReference type="PANTHER" id="PTHR33861">
    <property type="entry name" value="PROTEIN CBG18333"/>
    <property type="match status" value="1"/>
</dbReference>
<feature type="compositionally biased region" description="Polar residues" evidence="1">
    <location>
        <begin position="263"/>
        <end position="275"/>
    </location>
</feature>
<dbReference type="GO" id="GO:0005737">
    <property type="term" value="C:cytoplasm"/>
    <property type="evidence" value="ECO:0007669"/>
    <property type="project" value="TreeGrafter"/>
</dbReference>
<sequence>MIWDVLPPSDSLKNSRSSCVIYTVTPRETAASIHCRVTSEPGHGRGRLRETTDHVELMIQSMDNPLLSQFMHEIPSAAAAPQSKLYSSWSVCEDDAGAPSILGSKDESAPLDFSEPENRSNVIGQVSSFPEDANNLDVVTDWDSLSRLFPPLWAAADHQDLSDYFPRIVPGSTDFSNVLSPPLHEEQERKLPDMESLQRGFEDLGLLDSWVSSSDTCNTQVEDLLKDLYIENQTLELNSSFQPIEEASQYISNYMICNGQNSSAKASGVNSQSQKRPQEYSGVHNPWWRNDKTKGKLTKPSPAGHSKYTSGIRDGWDKDTYVNSVNDFIPLSVKPPAYYQCNPQFAKECGFQNSTHRKPYSPENFSNFPKVGNFDYRENCRETYAKSSFPHVSANEGFHQRWLETQTLRNQKQPTSPLPSPVGSTMSDGSPTHHPGYFSQVSGLPPSKKEGQPNCSAYQENRSKSFSHLSPSKEGMYHNTPPSYPPNWSPPQHLSVPGHPERYSKLSKKLNQPNNNNTERRGRRSWNTQHGKQNPPPYTGFQRKQDSNVGNVSDFINASFLPTFSLMSDLKQNQNFSFNPQTFSPPTNLAFPPPFPFSDLIDLFHYEDLNPVPPFISDLFCGDVPPPFFPFPAPFNRYRPSRNRSGPANELHLQLEECCEQWRALEKERKKTEAELAAKFPGHRISSSYSPTVPRLPTNPSRVDRLVVDQFREQARVRTVAVYTSYSLTS</sequence>
<feature type="region of interest" description="Disordered" evidence="1">
    <location>
        <begin position="263"/>
        <end position="311"/>
    </location>
</feature>
<dbReference type="Pfam" id="PF15189">
    <property type="entry name" value="MEIOC"/>
    <property type="match status" value="1"/>
</dbReference>
<feature type="region of interest" description="Disordered" evidence="1">
    <location>
        <begin position="409"/>
        <end position="546"/>
    </location>
</feature>
<dbReference type="EMBL" id="WNTK01004479">
    <property type="protein sequence ID" value="KAG9464412.1"/>
    <property type="molecule type" value="Genomic_DNA"/>
</dbReference>